<proteinExistence type="predicted"/>
<dbReference type="CDD" id="cd01029">
    <property type="entry name" value="TOPRIM_primases"/>
    <property type="match status" value="1"/>
</dbReference>
<dbReference type="Pfam" id="PF13155">
    <property type="entry name" value="Toprim_2"/>
    <property type="match status" value="1"/>
</dbReference>
<protein>
    <submittedName>
        <fullName evidence="1">DNA primase</fullName>
    </submittedName>
</protein>
<dbReference type="InterPro" id="IPR034154">
    <property type="entry name" value="TOPRIM_DnaG/twinkle"/>
</dbReference>
<organism evidence="1">
    <name type="scientific">Acinetobacter phage vB_Ab_1137_KEN_03</name>
    <dbReference type="NCBI Taxonomy" id="3158853"/>
    <lineage>
        <taxon>Viruses</taxon>
        <taxon>Duplodnaviria</taxon>
        <taxon>Heunggongvirae</taxon>
        <taxon>Uroviricota</taxon>
        <taxon>Caudoviricetes</taxon>
        <taxon>Autographivirales</taxon>
        <taxon>Autoscriptoviridae</taxon>
        <taxon>Beijerinckvirinae</taxon>
        <taxon>Friunavirus</taxon>
    </lineage>
</organism>
<dbReference type="Gene3D" id="3.40.1360.10">
    <property type="match status" value="1"/>
</dbReference>
<evidence type="ECO:0000313" key="1">
    <source>
        <dbReference type="EMBL" id="XCN27334.1"/>
    </source>
</evidence>
<accession>A0AAU8KV35</accession>
<sequence length="283" mass="32646">MTAWIGANHTNLRRWKEMLHSSEWIDLARSVPLGQKRRVYHGAEQTKAMDVYNNLDSWSCWCHRCHEGGKVWKTHLARETLVQAPVIKHFLNYKQLCTLTELAEKHESKYSRMVVLLQSKGVSTTILQPYRPMYNLEDDRLVFSFEGVDVGRDCTGVSSMKWYKYYKENPKSFVYLQGKNQFDTREPVAVTEDLFSSMKIKHYSGCSAMCLLGTNFEDEKLNFLLSRKPVLALDGDIAGQTAERLISNRLSLFGISHLRANIPDGYDPKDLKPNEIKKLFGEI</sequence>
<name>A0AAU8KV35_9CAUD</name>
<reference evidence="1" key="1">
    <citation type="submission" date="2024-05" db="EMBL/GenBank/DDBJ databases">
        <title>Complete Genome Sequences of 14 Acinetobacter baumannii phages isolated in Kenya.</title>
        <authorList>
            <person name="Mwai F."/>
            <person name="Kigen C."/>
            <person name="Makobe C."/>
            <person name="Georges M."/>
            <person name="Mutai I."/>
            <person name="Odoyo E."/>
            <person name="Gachoya M."/>
            <person name="Musila L."/>
        </authorList>
    </citation>
    <scope>NUCLEOTIDE SEQUENCE</scope>
</reference>
<gene>
    <name evidence="1" type="ORF">YPIATKOU_CDS0043</name>
</gene>
<dbReference type="EMBL" id="PP841131">
    <property type="protein sequence ID" value="XCN27334.1"/>
    <property type="molecule type" value="Genomic_DNA"/>
</dbReference>
<dbReference type="SUPFAM" id="SSF56731">
    <property type="entry name" value="DNA primase core"/>
    <property type="match status" value="1"/>
</dbReference>